<dbReference type="SUPFAM" id="SSF142338">
    <property type="entry name" value="CofD-like"/>
    <property type="match status" value="1"/>
</dbReference>
<dbReference type="PANTHER" id="PTHR30135">
    <property type="entry name" value="UNCHARACTERIZED PROTEIN YVCK-RELATED"/>
    <property type="match status" value="1"/>
</dbReference>
<dbReference type="InterPro" id="IPR002882">
    <property type="entry name" value="CofD"/>
</dbReference>
<name>A0A1G2N919_9BACT</name>
<evidence type="ECO:0008006" key="4">
    <source>
        <dbReference type="Google" id="ProtNLM"/>
    </source>
</evidence>
<dbReference type="PANTHER" id="PTHR30135:SF3">
    <property type="entry name" value="GLUCONEOGENESIS FACTOR-RELATED"/>
    <property type="match status" value="1"/>
</dbReference>
<evidence type="ECO:0000313" key="2">
    <source>
        <dbReference type="EMBL" id="OHA32625.1"/>
    </source>
</evidence>
<dbReference type="NCBIfam" id="TIGR01826">
    <property type="entry name" value="CofD_related"/>
    <property type="match status" value="1"/>
</dbReference>
<sequence>MTPEKVETTPSVVFFVVFLLCAKALFDRLQKERFSSMKKIVVVGGGSGSFSVLQGLKGYPYDITAVATTFDSGMHTGEIRDRFGTLPSGDVRRQILALAPEDHSSILRGLFMFRYEEPEAKFSKSLGNLMLMAAEKITGDPVAGIKAISELFQIRGRVLPVSTDDAHVCVELKDGTVIRGESNIDKPKHDGSIPIVSVYLEPEALIYRETYEVTRDANLLVVSPGDLYSSLSPIFVVNGYTDAVQECKGMKVCVANLMTKWGETNGYTVADCARVLTKYLGIPKFDAVICNSKPLDPGLLKKYAEEKAFPMAIDEAILRNYAGNIIKAPIADETGGIIRHNSRELARILKGCVP</sequence>
<proteinExistence type="predicted"/>
<reference evidence="2 3" key="1">
    <citation type="journal article" date="2016" name="Nat. Commun.">
        <title>Thousands of microbial genomes shed light on interconnected biogeochemical processes in an aquifer system.</title>
        <authorList>
            <person name="Anantharaman K."/>
            <person name="Brown C.T."/>
            <person name="Hug L.A."/>
            <person name="Sharon I."/>
            <person name="Castelle C.J."/>
            <person name="Probst A.J."/>
            <person name="Thomas B.C."/>
            <person name="Singh A."/>
            <person name="Wilkins M.J."/>
            <person name="Karaoz U."/>
            <person name="Brodie E.L."/>
            <person name="Williams K.H."/>
            <person name="Hubbard S.S."/>
            <person name="Banfield J.F."/>
        </authorList>
    </citation>
    <scope>NUCLEOTIDE SEQUENCE [LARGE SCALE GENOMIC DNA]</scope>
</reference>
<keyword evidence="1" id="KW-0963">Cytoplasm</keyword>
<dbReference type="Pfam" id="PF01933">
    <property type="entry name" value="CofD"/>
    <property type="match status" value="1"/>
</dbReference>
<gene>
    <name evidence="2" type="ORF">A2928_01840</name>
</gene>
<dbReference type="STRING" id="1802319.A2928_01840"/>
<dbReference type="CDD" id="cd07187">
    <property type="entry name" value="YvcK_like"/>
    <property type="match status" value="1"/>
</dbReference>
<accession>A0A1G2N919</accession>
<dbReference type="InterPro" id="IPR010119">
    <property type="entry name" value="Gluconeogen_factor"/>
</dbReference>
<evidence type="ECO:0000313" key="3">
    <source>
        <dbReference type="Proteomes" id="UP000176221"/>
    </source>
</evidence>
<dbReference type="EMBL" id="MHRX01000039">
    <property type="protein sequence ID" value="OHA32625.1"/>
    <property type="molecule type" value="Genomic_DNA"/>
</dbReference>
<dbReference type="AlphaFoldDB" id="A0A1G2N919"/>
<dbReference type="Gene3D" id="3.40.50.10680">
    <property type="entry name" value="CofD-like domains"/>
    <property type="match status" value="1"/>
</dbReference>
<dbReference type="GO" id="GO:0043743">
    <property type="term" value="F:LPPG:FO 2-phospho-L-lactate transferase activity"/>
    <property type="evidence" value="ECO:0007669"/>
    <property type="project" value="InterPro"/>
</dbReference>
<protein>
    <recommendedName>
        <fullName evidence="4">Gluconeogenesis factor</fullName>
    </recommendedName>
</protein>
<organism evidence="2 3">
    <name type="scientific">Candidatus Taylorbacteria bacterium RIFCSPLOWO2_01_FULL_45_15b</name>
    <dbReference type="NCBI Taxonomy" id="1802319"/>
    <lineage>
        <taxon>Bacteria</taxon>
        <taxon>Candidatus Tayloriibacteriota</taxon>
    </lineage>
</organism>
<dbReference type="InterPro" id="IPR038136">
    <property type="entry name" value="CofD-like_dom_sf"/>
</dbReference>
<comment type="caution">
    <text evidence="2">The sequence shown here is derived from an EMBL/GenBank/DDBJ whole genome shotgun (WGS) entry which is preliminary data.</text>
</comment>
<evidence type="ECO:0000256" key="1">
    <source>
        <dbReference type="ARBA" id="ARBA00022490"/>
    </source>
</evidence>
<dbReference type="Proteomes" id="UP000176221">
    <property type="component" value="Unassembled WGS sequence"/>
</dbReference>